<evidence type="ECO:0000256" key="5">
    <source>
        <dbReference type="ARBA" id="ARBA00093456"/>
    </source>
</evidence>
<name>A0A834NWA4_VESPE</name>
<evidence type="ECO:0000256" key="1">
    <source>
        <dbReference type="ARBA" id="ARBA00004123"/>
    </source>
</evidence>
<dbReference type="GO" id="GO:0000793">
    <property type="term" value="C:condensed chromosome"/>
    <property type="evidence" value="ECO:0007669"/>
    <property type="project" value="TreeGrafter"/>
</dbReference>
<keyword evidence="8" id="KW-1185">Reference proteome</keyword>
<dbReference type="GO" id="GO:1990918">
    <property type="term" value="P:double-strand break repair involved in meiotic recombination"/>
    <property type="evidence" value="ECO:0007669"/>
    <property type="project" value="TreeGrafter"/>
</dbReference>
<gene>
    <name evidence="7" type="ORF">H0235_010025</name>
</gene>
<dbReference type="GO" id="GO:0031573">
    <property type="term" value="P:mitotic intra-S DNA damage checkpoint signaling"/>
    <property type="evidence" value="ECO:0007669"/>
    <property type="project" value="TreeGrafter"/>
</dbReference>
<accession>A0A834NWA4</accession>
<dbReference type="EMBL" id="JACSDY010000009">
    <property type="protein sequence ID" value="KAF7419728.1"/>
    <property type="molecule type" value="Genomic_DNA"/>
</dbReference>
<dbReference type="Proteomes" id="UP000600918">
    <property type="component" value="Unassembled WGS sequence"/>
</dbReference>
<feature type="compositionally biased region" description="Low complexity" evidence="6">
    <location>
        <begin position="17"/>
        <end position="28"/>
    </location>
</feature>
<protein>
    <recommendedName>
        <fullName evidence="9">Fanconi anemia group D2 protein</fullName>
    </recommendedName>
</protein>
<evidence type="ECO:0000256" key="6">
    <source>
        <dbReference type="SAM" id="MobiDB-lite"/>
    </source>
</evidence>
<dbReference type="Pfam" id="PF14631">
    <property type="entry name" value="FancD2"/>
    <property type="match status" value="3"/>
</dbReference>
<evidence type="ECO:0000256" key="4">
    <source>
        <dbReference type="ARBA" id="ARBA00023242"/>
    </source>
</evidence>
<dbReference type="PANTHER" id="PTHR32086:SF0">
    <property type="entry name" value="FANCONI ANEMIA GROUP D2 PROTEIN"/>
    <property type="match status" value="1"/>
</dbReference>
<keyword evidence="4" id="KW-0539">Nucleus</keyword>
<evidence type="ECO:0000256" key="3">
    <source>
        <dbReference type="ARBA" id="ARBA00022843"/>
    </source>
</evidence>
<comment type="similarity">
    <text evidence="5">Belongs to the Fanconi anemia protein FANCD2 family.</text>
</comment>
<evidence type="ECO:0000256" key="2">
    <source>
        <dbReference type="ARBA" id="ARBA00022499"/>
    </source>
</evidence>
<proteinExistence type="inferred from homology"/>
<evidence type="ECO:0008006" key="9">
    <source>
        <dbReference type="Google" id="ProtNLM"/>
    </source>
</evidence>
<keyword evidence="2" id="KW-1017">Isopeptide bond</keyword>
<feature type="region of interest" description="Disordered" evidence="6">
    <location>
        <begin position="1347"/>
        <end position="1385"/>
    </location>
</feature>
<dbReference type="GO" id="GO:0036297">
    <property type="term" value="P:interstrand cross-link repair"/>
    <property type="evidence" value="ECO:0007669"/>
    <property type="project" value="TreeGrafter"/>
</dbReference>
<organism evidence="7 8">
    <name type="scientific">Vespula pensylvanica</name>
    <name type="common">Western yellow jacket</name>
    <name type="synonym">Wasp</name>
    <dbReference type="NCBI Taxonomy" id="30213"/>
    <lineage>
        <taxon>Eukaryota</taxon>
        <taxon>Metazoa</taxon>
        <taxon>Ecdysozoa</taxon>
        <taxon>Arthropoda</taxon>
        <taxon>Hexapoda</taxon>
        <taxon>Insecta</taxon>
        <taxon>Pterygota</taxon>
        <taxon>Neoptera</taxon>
        <taxon>Endopterygota</taxon>
        <taxon>Hymenoptera</taxon>
        <taxon>Apocrita</taxon>
        <taxon>Aculeata</taxon>
        <taxon>Vespoidea</taxon>
        <taxon>Vespidae</taxon>
        <taxon>Vespinae</taxon>
        <taxon>Vespula</taxon>
    </lineage>
</organism>
<comment type="caution">
    <text evidence="7">The sequence shown here is derived from an EMBL/GenBank/DDBJ whole genome shotgun (WGS) entry which is preliminary data.</text>
</comment>
<dbReference type="InterPro" id="IPR029448">
    <property type="entry name" value="FANCD2"/>
</dbReference>
<dbReference type="GO" id="GO:0007129">
    <property type="term" value="P:homologous chromosome pairing at meiosis"/>
    <property type="evidence" value="ECO:0007669"/>
    <property type="project" value="TreeGrafter"/>
</dbReference>
<reference evidence="7" key="1">
    <citation type="journal article" date="2020" name="G3 (Bethesda)">
        <title>High-Quality Assemblies for Three Invasive Social Wasps from the &lt;i&gt;Vespula&lt;/i&gt; Genus.</title>
        <authorList>
            <person name="Harrop T.W.R."/>
            <person name="Guhlin J."/>
            <person name="McLaughlin G.M."/>
            <person name="Permina E."/>
            <person name="Stockwell P."/>
            <person name="Gilligan J."/>
            <person name="Le Lec M.F."/>
            <person name="Gruber M.A.M."/>
            <person name="Quinn O."/>
            <person name="Lovegrove M."/>
            <person name="Duncan E.J."/>
            <person name="Remnant E.J."/>
            <person name="Van Eeckhoven J."/>
            <person name="Graham B."/>
            <person name="Knapp R.A."/>
            <person name="Langford K.W."/>
            <person name="Kronenberg Z."/>
            <person name="Press M.O."/>
            <person name="Eacker S.M."/>
            <person name="Wilson-Rankin E.E."/>
            <person name="Purcell J."/>
            <person name="Lester P.J."/>
            <person name="Dearden P.K."/>
        </authorList>
    </citation>
    <scope>NUCLEOTIDE SEQUENCE</scope>
    <source>
        <strain evidence="7">Volc-1</strain>
    </source>
</reference>
<feature type="compositionally biased region" description="Polar residues" evidence="6">
    <location>
        <begin position="1347"/>
        <end position="1371"/>
    </location>
</feature>
<evidence type="ECO:0000313" key="7">
    <source>
        <dbReference type="EMBL" id="KAF7419728.1"/>
    </source>
</evidence>
<evidence type="ECO:0000313" key="8">
    <source>
        <dbReference type="Proteomes" id="UP000600918"/>
    </source>
</evidence>
<comment type="subcellular location">
    <subcellularLocation>
        <location evidence="1">Nucleus</location>
    </subcellularLocation>
</comment>
<sequence length="1406" mass="161863">MDKRKLRLKTTLHKNLSCSSSQASASNSTDEDNLTNKELTSRKRKLPILDITKSKSRNDSNLCLSQNEITKRKRNEVNLTQEINKLSQYENYSKINDIMSQKITSSICKTPLKTKETSIVSERNNDNIIETEKSRNIQENISNIQTTEKTKLFIDYLKKCGITLASDEAYIFNQEVTTIKQKMKEKLQSKEYKKQEIINSLEEYIDNGQNLQSILFDFVVSSDCQSFDHISNTCIVRILLQISELQPDIYVCFLNKLNESVLLVESIEKIPWARTLLQKFRFLEIIVEPDVLTKCLQQLLETCPLWFQRELILYIPDIITEVQHQAIAEILNKLMDDNNELIDTVLDCINNLTLGREYLNDYKHKVLEMLNKHLKTNIIPAITKFILSDCTTMETYKKILYVLRNLDMQPLHGEQLEDCYKNQMIMIQNIKMSILLSKNMVCASLMIIKKIDKDPKPMDIILLLLISSTGSSRRKSVDAILKQHVRSGFYRLSLLQLLYNNYKEVVQHLQPSMIQLASNLLKMEERIYVDFAIEWFRLQFLSQKDTVHKQREIIEKIILLMGNNDQTAKNALKVLCKMAMGIEEKEYLYSHCNHLRILLEKIDHFDIEEVGTLNDLLHSLCTSTLAESLRDDLFIVLQKQLSAVKPLIKCKGVLGAVMAIKHLACKSDTYISAHNLFKKVLTAVKSCPRSKALFYDQLAQVISQTGYIHEEFLRCVTIYIQDELINTYMVNKLDYNGDLIPKFGLNNAGDEPQNLVLNFSNKKYGAIVPITFRLLKTCCMKLNENGDLEDIDSLLGCSILMPENFDVSEPLIVDLIVSCINWFREVISGFVTQSQSLLRKQVLIRLNDLMFLQGELSTMLSLCDSKYQPTPCYFHYFPPPLFLRVEKTIKKKGRKKSLEKSVNTCDQESWEIGSILCSKNPAYFRKLDAKIIHLLDFKLDIHASPTTESISISQVCFIVKELLGMFENDLNETFLKDIIYLLPKICGKLQEIVIELREEDADEKREGARLILCLLATVFNWKEFHSAIYNSMLREGLRILASQQNDTNVKLRSCKELVSESCKYIESLSDIATRISISVALITIYQSVMKHSESYMQQHKDKNAKMAFGFLSLDWSKDKHAGTSYKAAVNTLIKSWIDYELSPLDTITMLLEWLPSEVIKLEKSHNYLDRLPSINRNNFHLLYKKIFDGMTKGVKISLSAANRDPERVEIWLNVATNVQKMVHICKTLNTKTNILIFLRCMPILLRLFLNSGIPILEHNLKYQSEDITKVVKLMQVGTRYLHAVCCDGMEKKDMLLTKHIPAAKSVLERLVYSVKGMLVLNNSSTAFWMGNLLNKNLEGQEIFSQTTSSEETTLPSIDTTTHETSNISSEILDSDSNEEKSMASMEDDQLTISFIDQYIYFPDEEL</sequence>
<feature type="region of interest" description="Disordered" evidence="6">
    <location>
        <begin position="17"/>
        <end position="39"/>
    </location>
</feature>
<dbReference type="GO" id="GO:0005634">
    <property type="term" value="C:nucleus"/>
    <property type="evidence" value="ECO:0007669"/>
    <property type="project" value="UniProtKB-SubCell"/>
</dbReference>
<dbReference type="PANTHER" id="PTHR32086">
    <property type="entry name" value="FANCONI ANEMIA GROUP D2 PROTEIN"/>
    <property type="match status" value="1"/>
</dbReference>
<dbReference type="GO" id="GO:0070182">
    <property type="term" value="F:DNA polymerase binding"/>
    <property type="evidence" value="ECO:0007669"/>
    <property type="project" value="TreeGrafter"/>
</dbReference>
<keyword evidence="3" id="KW-0832">Ubl conjugation</keyword>